<keyword evidence="2" id="KW-0812">Transmembrane</keyword>
<dbReference type="Proteomes" id="UP001501759">
    <property type="component" value="Unassembled WGS sequence"/>
</dbReference>
<feature type="transmembrane region" description="Helical" evidence="2">
    <location>
        <begin position="190"/>
        <end position="209"/>
    </location>
</feature>
<dbReference type="Gene3D" id="3.20.20.80">
    <property type="entry name" value="Glycosidases"/>
    <property type="match status" value="1"/>
</dbReference>
<keyword evidence="3" id="KW-0378">Hydrolase</keyword>
<name>A0ABP9J5A7_9ACTN</name>
<protein>
    <submittedName>
        <fullName evidence="3">Glycoside hydrolase family 18 protein</fullName>
    </submittedName>
</protein>
<keyword evidence="2" id="KW-0472">Membrane</keyword>
<evidence type="ECO:0000313" key="4">
    <source>
        <dbReference type="Proteomes" id="UP001501759"/>
    </source>
</evidence>
<dbReference type="SUPFAM" id="SSF51445">
    <property type="entry name" value="(Trans)glycosidases"/>
    <property type="match status" value="1"/>
</dbReference>
<evidence type="ECO:0000313" key="3">
    <source>
        <dbReference type="EMBL" id="GAA5019382.1"/>
    </source>
</evidence>
<reference evidence="4" key="1">
    <citation type="journal article" date="2019" name="Int. J. Syst. Evol. Microbiol.">
        <title>The Global Catalogue of Microorganisms (GCM) 10K type strain sequencing project: providing services to taxonomists for standard genome sequencing and annotation.</title>
        <authorList>
            <consortium name="The Broad Institute Genomics Platform"/>
            <consortium name="The Broad Institute Genome Sequencing Center for Infectious Disease"/>
            <person name="Wu L."/>
            <person name="Ma J."/>
        </authorList>
    </citation>
    <scope>NUCLEOTIDE SEQUENCE [LARGE SCALE GENOMIC DNA]</scope>
    <source>
        <strain evidence="4">JCM 18409</strain>
    </source>
</reference>
<feature type="compositionally biased region" description="Low complexity" evidence="1">
    <location>
        <begin position="19"/>
        <end position="42"/>
    </location>
</feature>
<evidence type="ECO:0000256" key="2">
    <source>
        <dbReference type="SAM" id="Phobius"/>
    </source>
</evidence>
<keyword evidence="4" id="KW-1185">Reference proteome</keyword>
<organism evidence="3 4">
    <name type="scientific">Streptomyces siamensis</name>
    <dbReference type="NCBI Taxonomy" id="1274986"/>
    <lineage>
        <taxon>Bacteria</taxon>
        <taxon>Bacillati</taxon>
        <taxon>Actinomycetota</taxon>
        <taxon>Actinomycetes</taxon>
        <taxon>Kitasatosporales</taxon>
        <taxon>Streptomycetaceae</taxon>
        <taxon>Streptomyces</taxon>
    </lineage>
</organism>
<proteinExistence type="predicted"/>
<feature type="compositionally biased region" description="Low complexity" evidence="1">
    <location>
        <begin position="102"/>
        <end position="121"/>
    </location>
</feature>
<comment type="caution">
    <text evidence="3">The sequence shown here is derived from an EMBL/GenBank/DDBJ whole genome shotgun (WGS) entry which is preliminary data.</text>
</comment>
<feature type="compositionally biased region" description="Pro residues" evidence="1">
    <location>
        <begin position="52"/>
        <end position="64"/>
    </location>
</feature>
<gene>
    <name evidence="3" type="ORF">GCM10023335_47980</name>
</gene>
<evidence type="ECO:0000256" key="1">
    <source>
        <dbReference type="SAM" id="MobiDB-lite"/>
    </source>
</evidence>
<dbReference type="InterPro" id="IPR017853">
    <property type="entry name" value="GH"/>
</dbReference>
<accession>A0ABP9J5A7</accession>
<dbReference type="GO" id="GO:0016787">
    <property type="term" value="F:hydrolase activity"/>
    <property type="evidence" value="ECO:0007669"/>
    <property type="project" value="UniProtKB-KW"/>
</dbReference>
<feature type="region of interest" description="Disordered" evidence="1">
    <location>
        <begin position="1"/>
        <end position="175"/>
    </location>
</feature>
<feature type="compositionally biased region" description="Low complexity" evidence="1">
    <location>
        <begin position="69"/>
        <end position="87"/>
    </location>
</feature>
<sequence length="515" mass="54430">MATGRADSGNEARAGGPGPETETSPTEPGTGTPAAARATAAPPDHEPDRAPEPVPDPGPGPVPDPEPDTASASAPTPASASVTGPAADPEQGPATGPTPDSATGPTPDSATDPAPDSATDPAPDPADTHIVSAPAETSAGRAEPPSGPAEAPRHATEEPPGAVPESGAGTRRGPVGRIWRHPRLRWPKRALLALVLVLLVPSLAAGIALRVNYAGDPGPGTATRNRDALWLGHAWVDGRKKDADVTSLAARLRSTGIRDLYVHAGPLEHDGTLPRTAYPRAAWLIAAVHRELPGVRVQAWLGDALASEGPNGLRMERAGTRKAVVGSTRQILAAGFDGVHFDFEPLHSGNRDYLSLLDDLREVTRSRHVPLSVAAHQIDPLPAAHAVRGSLTNHPKWWSQWYFGQVARRVDQIALMSYDTALPMESLYGGYVAQQTSLALEVTPKSTDLLMGLPFFHEDDMSHHESAETVTAAVRGARLGLSRTDRHRDRFGLALYVDFAATEADWTAYREGWVR</sequence>
<dbReference type="EMBL" id="BAABKB010000018">
    <property type="protein sequence ID" value="GAA5019382.1"/>
    <property type="molecule type" value="Genomic_DNA"/>
</dbReference>
<keyword evidence="2" id="KW-1133">Transmembrane helix</keyword>